<dbReference type="RefSeq" id="WP_039626782.1">
    <property type="nucleotide sequence ID" value="NZ_CP007775.1"/>
</dbReference>
<evidence type="ECO:0000313" key="2">
    <source>
        <dbReference type="Proteomes" id="UP000031130"/>
    </source>
</evidence>
<protein>
    <submittedName>
        <fullName evidence="1">Putative invasion protein</fullName>
    </submittedName>
</protein>
<evidence type="ECO:0000313" key="1">
    <source>
        <dbReference type="EMBL" id="AJD02236.1"/>
    </source>
</evidence>
<dbReference type="KEGG" id="cln:UPTC3659_1404"/>
<organism evidence="1 2">
    <name type="scientific">Campylobacter lari NCTC 11845</name>
    <dbReference type="NCBI Taxonomy" id="1388749"/>
    <lineage>
        <taxon>Bacteria</taxon>
        <taxon>Pseudomonadati</taxon>
        <taxon>Campylobacterota</taxon>
        <taxon>Epsilonproteobacteria</taxon>
        <taxon>Campylobacterales</taxon>
        <taxon>Campylobacteraceae</taxon>
        <taxon>Campylobacter</taxon>
    </lineage>
</organism>
<dbReference type="Proteomes" id="UP000031130">
    <property type="component" value="Chromosome"/>
</dbReference>
<dbReference type="AlphaFoldDB" id="A0A0A8HXR1"/>
<gene>
    <name evidence="1" type="ORF">UPTC3659_1404</name>
</gene>
<dbReference type="HOGENOM" id="CLU_040137_0_0_7"/>
<dbReference type="Pfam" id="PF11186">
    <property type="entry name" value="DUF2972"/>
    <property type="match status" value="1"/>
</dbReference>
<reference evidence="1 2" key="1">
    <citation type="journal article" date="2014" name="Genome Biol. Evol.">
        <title>Comparative Genomics of the Campylobacter lari Group.</title>
        <authorList>
            <person name="Miller W.G."/>
            <person name="Yee E."/>
            <person name="Chapman M.H."/>
            <person name="Smith T.P."/>
            <person name="Bono J.L."/>
            <person name="Huynh S."/>
            <person name="Parker C.T."/>
            <person name="Vandamme P."/>
            <person name="Luong K."/>
            <person name="Korlach J."/>
        </authorList>
    </citation>
    <scope>NUCLEOTIDE SEQUENCE [LARGE SCALE GENOMIC DNA]</scope>
    <source>
        <strain evidence="2">RM3659</strain>
    </source>
</reference>
<proteinExistence type="predicted"/>
<sequence>MTVKKDQDILSKKIIEFFIQSAKNNIDFDTFKQYSLDFQKEIYGIISKHEFIIKKYYNKIITWLNSKEFQEYSNNKPFPCLFPLKHINYDEIDAELAWYLNIPIKDNYDIVWLQKASSGTDVTTFFFDICDISYNHIEWTRSSAEDFKNFFDFFKEKKDICVIKHTREDFCYFINKNINMFFMVRDPIEILRSNLNHLSMNHYNITPNMKRINLKSDYKKLFPKIIYHHSQTTKPDISGLKKIIQAHNGNFFNTNRKIQILQPFLKDINCIEFSQINTTNGFETFKKLAKEYNLKQPINPEPFKQKINRMAGDLLVLSVVFYVNKNDLNPLSNVNSFKSKESLKIVITTHYLSPDTKNYIDITNEIFTGRKLLFNNIIFLIKSNEYEILKKDQELFLASKKFLNGYMNALETHEQKIKNNLITEEQILDYLKDKKELRNKLKKLIDEDLTYVKKYHPEYLQKWRYYQKFKEICEK</sequence>
<dbReference type="OrthoDB" id="5355699at2"/>
<accession>A0A0A8HXR1</accession>
<dbReference type="EMBL" id="CP007775">
    <property type="protein sequence ID" value="AJD02236.1"/>
    <property type="molecule type" value="Genomic_DNA"/>
</dbReference>
<name>A0A0A8HXR1_CAMLA</name>
<dbReference type="InterPro" id="IPR021353">
    <property type="entry name" value="DUF2972"/>
</dbReference>